<dbReference type="GO" id="GO:0005829">
    <property type="term" value="C:cytosol"/>
    <property type="evidence" value="ECO:0007669"/>
    <property type="project" value="TreeGrafter"/>
</dbReference>
<evidence type="ECO:0000256" key="1">
    <source>
        <dbReference type="ARBA" id="ARBA00022527"/>
    </source>
</evidence>
<sequence length="291" mass="34058">MRYSDFGPLEITSYESFLSLAKSQFDALWKEKMVYDKKLDDFEHINILGHGTFGKVILVKNKDSQRHRYHAMKIIEKKKVVEKEQVENTMTEKKILESTCHPFMTTLEYVFQDNSYIYFVMPHIPGGELYFHLKKFGRFDEVHSQFYSAQVILAIEFLHSMKFIYRDIKPENILIDHTGYLKLTDFGFCKRLDKGRTYTLCGTPEYIAPEVLLNKGYGLAADWWSIGILIYELDAGISPFYSRNVVKLYNKILSNKYKMPHSFSTDLKDIVTQFLQCDISLRLGNLKNGIE</sequence>
<name>A0A1B6ML97_9HEMI</name>
<dbReference type="Pfam" id="PF00069">
    <property type="entry name" value="Pkinase"/>
    <property type="match status" value="1"/>
</dbReference>
<evidence type="ECO:0000256" key="6">
    <source>
        <dbReference type="ARBA" id="ARBA00022840"/>
    </source>
</evidence>
<dbReference type="PANTHER" id="PTHR24353">
    <property type="entry name" value="CYCLIC NUCLEOTIDE-DEPENDENT PROTEIN KINASE"/>
    <property type="match status" value="1"/>
</dbReference>
<keyword evidence="1" id="KW-0723">Serine/threonine-protein kinase</keyword>
<keyword evidence="2" id="KW-0597">Phosphoprotein</keyword>
<organism evidence="8">
    <name type="scientific">Graphocephala atropunctata</name>
    <dbReference type="NCBI Taxonomy" id="36148"/>
    <lineage>
        <taxon>Eukaryota</taxon>
        <taxon>Metazoa</taxon>
        <taxon>Ecdysozoa</taxon>
        <taxon>Arthropoda</taxon>
        <taxon>Hexapoda</taxon>
        <taxon>Insecta</taxon>
        <taxon>Pterygota</taxon>
        <taxon>Neoptera</taxon>
        <taxon>Paraneoptera</taxon>
        <taxon>Hemiptera</taxon>
        <taxon>Auchenorrhyncha</taxon>
        <taxon>Membracoidea</taxon>
        <taxon>Cicadellidae</taxon>
        <taxon>Cicadellinae</taxon>
        <taxon>Cicadellini</taxon>
        <taxon>Graphocephala</taxon>
    </lineage>
</organism>
<dbReference type="GO" id="GO:0005634">
    <property type="term" value="C:nucleus"/>
    <property type="evidence" value="ECO:0007669"/>
    <property type="project" value="TreeGrafter"/>
</dbReference>
<dbReference type="SMART" id="SM00220">
    <property type="entry name" value="S_TKc"/>
    <property type="match status" value="1"/>
</dbReference>
<dbReference type="GO" id="GO:0005952">
    <property type="term" value="C:cAMP-dependent protein kinase complex"/>
    <property type="evidence" value="ECO:0007669"/>
    <property type="project" value="TreeGrafter"/>
</dbReference>
<dbReference type="PROSITE" id="PS00108">
    <property type="entry name" value="PROTEIN_KINASE_ST"/>
    <property type="match status" value="1"/>
</dbReference>
<feature type="non-terminal residue" evidence="8">
    <location>
        <position position="291"/>
    </location>
</feature>
<protein>
    <recommendedName>
        <fullName evidence="7">Protein kinase domain-containing protein</fullName>
    </recommendedName>
</protein>
<dbReference type="InterPro" id="IPR011009">
    <property type="entry name" value="Kinase-like_dom_sf"/>
</dbReference>
<dbReference type="InterPro" id="IPR008271">
    <property type="entry name" value="Ser/Thr_kinase_AS"/>
</dbReference>
<dbReference type="GO" id="GO:0005524">
    <property type="term" value="F:ATP binding"/>
    <property type="evidence" value="ECO:0007669"/>
    <property type="project" value="UniProtKB-KW"/>
</dbReference>
<dbReference type="Gene3D" id="3.30.200.20">
    <property type="entry name" value="Phosphorylase Kinase, domain 1"/>
    <property type="match status" value="1"/>
</dbReference>
<dbReference type="SUPFAM" id="SSF56112">
    <property type="entry name" value="Protein kinase-like (PK-like)"/>
    <property type="match status" value="1"/>
</dbReference>
<evidence type="ECO:0000256" key="3">
    <source>
        <dbReference type="ARBA" id="ARBA00022679"/>
    </source>
</evidence>
<dbReference type="Gene3D" id="1.10.510.10">
    <property type="entry name" value="Transferase(Phosphotransferase) domain 1"/>
    <property type="match status" value="1"/>
</dbReference>
<dbReference type="GO" id="GO:0004691">
    <property type="term" value="F:cAMP-dependent protein kinase activity"/>
    <property type="evidence" value="ECO:0007669"/>
    <property type="project" value="TreeGrafter"/>
</dbReference>
<keyword evidence="4" id="KW-0547">Nucleotide-binding</keyword>
<reference evidence="8" key="1">
    <citation type="submission" date="2015-11" db="EMBL/GenBank/DDBJ databases">
        <title>De novo transcriptome assembly of four potential Pierce s Disease insect vectors from Arizona vineyards.</title>
        <authorList>
            <person name="Tassone E.E."/>
        </authorList>
    </citation>
    <scope>NUCLEOTIDE SEQUENCE</scope>
</reference>
<evidence type="ECO:0000256" key="5">
    <source>
        <dbReference type="ARBA" id="ARBA00022777"/>
    </source>
</evidence>
<evidence type="ECO:0000259" key="7">
    <source>
        <dbReference type="PROSITE" id="PS50011"/>
    </source>
</evidence>
<keyword evidence="6" id="KW-0067">ATP-binding</keyword>
<keyword evidence="3" id="KW-0808">Transferase</keyword>
<keyword evidence="5" id="KW-0418">Kinase</keyword>
<dbReference type="PROSITE" id="PS50011">
    <property type="entry name" value="PROTEIN_KINASE_DOM"/>
    <property type="match status" value="1"/>
</dbReference>
<evidence type="ECO:0000256" key="4">
    <source>
        <dbReference type="ARBA" id="ARBA00022741"/>
    </source>
</evidence>
<dbReference type="FunFam" id="1.10.510.10:FF:000048">
    <property type="entry name" value="Protein kinase C"/>
    <property type="match status" value="1"/>
</dbReference>
<dbReference type="EMBL" id="GEBQ01003305">
    <property type="protein sequence ID" value="JAT36672.1"/>
    <property type="molecule type" value="Transcribed_RNA"/>
</dbReference>
<accession>A0A1B6ML97</accession>
<dbReference type="PIRSF" id="PIRSF000654">
    <property type="entry name" value="Integrin-linked_kinase"/>
    <property type="match status" value="1"/>
</dbReference>
<evidence type="ECO:0000313" key="8">
    <source>
        <dbReference type="EMBL" id="JAT36672.1"/>
    </source>
</evidence>
<dbReference type="PANTHER" id="PTHR24353:SF152">
    <property type="entry name" value="UT01108P-RELATED"/>
    <property type="match status" value="1"/>
</dbReference>
<feature type="domain" description="Protein kinase" evidence="7">
    <location>
        <begin position="42"/>
        <end position="291"/>
    </location>
</feature>
<evidence type="ECO:0000256" key="2">
    <source>
        <dbReference type="ARBA" id="ARBA00022553"/>
    </source>
</evidence>
<dbReference type="AlphaFoldDB" id="A0A1B6ML97"/>
<dbReference type="InterPro" id="IPR000719">
    <property type="entry name" value="Prot_kinase_dom"/>
</dbReference>
<proteinExistence type="predicted"/>
<gene>
    <name evidence="8" type="ORF">g.53263</name>
</gene>